<dbReference type="AlphaFoldDB" id="A0A1I5ARX2"/>
<dbReference type="PANTHER" id="PTHR43213:SF5">
    <property type="entry name" value="BIFUNCTIONAL DTTP_UTP PYROPHOSPHATASE_METHYLTRANSFERASE PROTEIN-RELATED"/>
    <property type="match status" value="1"/>
</dbReference>
<dbReference type="Gene3D" id="3.90.950.10">
    <property type="match status" value="1"/>
</dbReference>
<dbReference type="Proteomes" id="UP000183107">
    <property type="component" value="Unassembled WGS sequence"/>
</dbReference>
<dbReference type="EC" id="3.6.1.9" evidence="4"/>
<dbReference type="GO" id="GO:0036221">
    <property type="term" value="F:UTP diphosphatase activity"/>
    <property type="evidence" value="ECO:0007669"/>
    <property type="project" value="RHEA"/>
</dbReference>
<dbReference type="GO" id="GO:0009117">
    <property type="term" value="P:nucleotide metabolic process"/>
    <property type="evidence" value="ECO:0007669"/>
    <property type="project" value="UniProtKB-KW"/>
</dbReference>
<dbReference type="GO" id="GO:0005737">
    <property type="term" value="C:cytoplasm"/>
    <property type="evidence" value="ECO:0007669"/>
    <property type="project" value="UniProtKB-SubCell"/>
</dbReference>
<dbReference type="CDD" id="cd00555">
    <property type="entry name" value="Maf"/>
    <property type="match status" value="1"/>
</dbReference>
<keyword evidence="3 4" id="KW-0546">Nucleotide metabolism</keyword>
<comment type="subcellular location">
    <subcellularLocation>
        <location evidence="4">Cytoplasm</location>
    </subcellularLocation>
</comment>
<protein>
    <recommendedName>
        <fullName evidence="4">dTTP/UTP pyrophosphatase</fullName>
        <shortName evidence="4">dTTPase/UTPase</shortName>
        <ecNumber evidence="4">3.6.1.9</ecNumber>
    </recommendedName>
    <alternativeName>
        <fullName evidence="4">Nucleoside triphosphate pyrophosphatase</fullName>
    </alternativeName>
    <alternativeName>
        <fullName evidence="4">Nucleotide pyrophosphatase</fullName>
        <shortName evidence="4">Nucleotide PPase</shortName>
    </alternativeName>
</protein>
<feature type="active site" description="Proton acceptor" evidence="4">
    <location>
        <position position="86"/>
    </location>
</feature>
<name>A0A1I5ARX2_9PROT</name>
<comment type="catalytic activity">
    <reaction evidence="4">
        <text>dTTP + H2O = dTMP + diphosphate + H(+)</text>
        <dbReference type="Rhea" id="RHEA:28534"/>
        <dbReference type="ChEBI" id="CHEBI:15377"/>
        <dbReference type="ChEBI" id="CHEBI:15378"/>
        <dbReference type="ChEBI" id="CHEBI:33019"/>
        <dbReference type="ChEBI" id="CHEBI:37568"/>
        <dbReference type="ChEBI" id="CHEBI:63528"/>
        <dbReference type="EC" id="3.6.1.9"/>
    </reaction>
</comment>
<comment type="catalytic activity">
    <reaction evidence="4">
        <text>UTP + H2O = UMP + diphosphate + H(+)</text>
        <dbReference type="Rhea" id="RHEA:29395"/>
        <dbReference type="ChEBI" id="CHEBI:15377"/>
        <dbReference type="ChEBI" id="CHEBI:15378"/>
        <dbReference type="ChEBI" id="CHEBI:33019"/>
        <dbReference type="ChEBI" id="CHEBI:46398"/>
        <dbReference type="ChEBI" id="CHEBI:57865"/>
        <dbReference type="EC" id="3.6.1.9"/>
    </reaction>
</comment>
<dbReference type="RefSeq" id="WP_074796213.1">
    <property type="nucleotide sequence ID" value="NZ_FOVJ01000002.1"/>
</dbReference>
<dbReference type="InterPro" id="IPR029001">
    <property type="entry name" value="ITPase-like_fam"/>
</dbReference>
<dbReference type="SUPFAM" id="SSF52972">
    <property type="entry name" value="ITPase-like"/>
    <property type="match status" value="1"/>
</dbReference>
<sequence>MTPTENRIYLASRSPRRRDLLKQIGVNFGTLLLREAVPRVADMDEASLPDEAPPDYAQRIAQGKAEIGRARLAERRLPDLPVLAADTIVVLGGRIFGKPENSEHAKEMLRALSGETHQVFTAVAMSAQNGMRVSLSRSSVRFRNISEQEICNYLAYGESQDKAGAYAIQGMAAVFIAEISGSYSGVMGLPLFETAQMLEESGIKIFHRPCNNS</sequence>
<keyword evidence="4" id="KW-0963">Cytoplasm</keyword>
<keyword evidence="6" id="KW-1185">Reference proteome</keyword>
<feature type="site" description="Important for substrate specificity" evidence="4">
    <location>
        <position position="169"/>
    </location>
</feature>
<evidence type="ECO:0000256" key="1">
    <source>
        <dbReference type="ARBA" id="ARBA00001968"/>
    </source>
</evidence>
<dbReference type="PIRSF" id="PIRSF006305">
    <property type="entry name" value="Maf"/>
    <property type="match status" value="1"/>
</dbReference>
<evidence type="ECO:0000313" key="5">
    <source>
        <dbReference type="EMBL" id="SFN65122.1"/>
    </source>
</evidence>
<dbReference type="PANTHER" id="PTHR43213">
    <property type="entry name" value="BIFUNCTIONAL DTTP/UTP PYROPHOSPHATASE/METHYLTRANSFERASE PROTEIN-RELATED"/>
    <property type="match status" value="1"/>
</dbReference>
<dbReference type="OrthoDB" id="9807767at2"/>
<dbReference type="Pfam" id="PF02545">
    <property type="entry name" value="Maf"/>
    <property type="match status" value="1"/>
</dbReference>
<accession>A0A1I5ARX2</accession>
<dbReference type="STRING" id="1266925.GCA_000619905_01340"/>
<organism evidence="5 6">
    <name type="scientific">Nitrosospira briensis</name>
    <dbReference type="NCBI Taxonomy" id="35799"/>
    <lineage>
        <taxon>Bacteria</taxon>
        <taxon>Pseudomonadati</taxon>
        <taxon>Pseudomonadota</taxon>
        <taxon>Betaproteobacteria</taxon>
        <taxon>Nitrosomonadales</taxon>
        <taxon>Nitrosomonadaceae</taxon>
        <taxon>Nitrosospira</taxon>
    </lineage>
</organism>
<proteinExistence type="inferred from homology"/>
<reference evidence="6" key="1">
    <citation type="submission" date="2016-10" db="EMBL/GenBank/DDBJ databases">
        <authorList>
            <person name="Varghese N."/>
        </authorList>
    </citation>
    <scope>NUCLEOTIDE SEQUENCE [LARGE SCALE GENOMIC DNA]</scope>
    <source>
        <strain evidence="6">Nsp8</strain>
    </source>
</reference>
<dbReference type="EMBL" id="FOVJ01000002">
    <property type="protein sequence ID" value="SFN65122.1"/>
    <property type="molecule type" value="Genomic_DNA"/>
</dbReference>
<dbReference type="NCBIfam" id="TIGR00172">
    <property type="entry name" value="maf"/>
    <property type="match status" value="1"/>
</dbReference>
<dbReference type="HAMAP" id="MF_00528">
    <property type="entry name" value="Maf"/>
    <property type="match status" value="1"/>
</dbReference>
<evidence type="ECO:0000256" key="2">
    <source>
        <dbReference type="ARBA" id="ARBA00022801"/>
    </source>
</evidence>
<dbReference type="GO" id="GO:0036218">
    <property type="term" value="F:dTTP diphosphatase activity"/>
    <property type="evidence" value="ECO:0007669"/>
    <property type="project" value="RHEA"/>
</dbReference>
<gene>
    <name evidence="5" type="ORF">SAMN05216386_1505</name>
</gene>
<comment type="cofactor">
    <cofactor evidence="1 4">
        <name>a divalent metal cation</name>
        <dbReference type="ChEBI" id="CHEBI:60240"/>
    </cofactor>
</comment>
<comment type="caution">
    <text evidence="4">Lacks conserved residue(s) required for the propagation of feature annotation.</text>
</comment>
<evidence type="ECO:0000256" key="3">
    <source>
        <dbReference type="ARBA" id="ARBA00023080"/>
    </source>
</evidence>
<comment type="function">
    <text evidence="4">Nucleoside triphosphate pyrophosphatase that hydrolyzes dTTP and UTP. May have a dual role in cell division arrest and in preventing the incorporation of modified nucleotides into cellular nucleic acids.</text>
</comment>
<feature type="site" description="Important for substrate specificity" evidence="4">
    <location>
        <position position="87"/>
    </location>
</feature>
<evidence type="ECO:0000256" key="4">
    <source>
        <dbReference type="HAMAP-Rule" id="MF_00528"/>
    </source>
</evidence>
<feature type="site" description="Important for substrate specificity" evidence="4">
    <location>
        <position position="16"/>
    </location>
</feature>
<keyword evidence="2 4" id="KW-0378">Hydrolase</keyword>
<dbReference type="InterPro" id="IPR003697">
    <property type="entry name" value="Maf-like"/>
</dbReference>
<comment type="similarity">
    <text evidence="4">Belongs to the Maf family. YhdE subfamily.</text>
</comment>
<evidence type="ECO:0000313" key="6">
    <source>
        <dbReference type="Proteomes" id="UP000183107"/>
    </source>
</evidence>